<reference evidence="4 5" key="1">
    <citation type="submission" date="2014-04" db="EMBL/GenBank/DDBJ databases">
        <authorList>
            <consortium name="DOE Joint Genome Institute"/>
            <person name="Kuo A."/>
            <person name="Martino E."/>
            <person name="Perotto S."/>
            <person name="Kohler A."/>
            <person name="Nagy L.G."/>
            <person name="Floudas D."/>
            <person name="Copeland A."/>
            <person name="Barry K.W."/>
            <person name="Cichocki N."/>
            <person name="Veneault-Fourrey C."/>
            <person name="LaButti K."/>
            <person name="Lindquist E.A."/>
            <person name="Lipzen A."/>
            <person name="Lundell T."/>
            <person name="Morin E."/>
            <person name="Murat C."/>
            <person name="Sun H."/>
            <person name="Tunlid A."/>
            <person name="Henrissat B."/>
            <person name="Grigoriev I.V."/>
            <person name="Hibbett D.S."/>
            <person name="Martin F."/>
            <person name="Nordberg H.P."/>
            <person name="Cantor M.N."/>
            <person name="Hua S.X."/>
        </authorList>
    </citation>
    <scope>NUCLEOTIDE SEQUENCE [LARGE SCALE GENOMIC DNA]</scope>
    <source>
        <strain evidence="4 5">Zn</strain>
    </source>
</reference>
<evidence type="ECO:0000256" key="3">
    <source>
        <dbReference type="SAM" id="Phobius"/>
    </source>
</evidence>
<name>A0A0C3H098_OIDMZ</name>
<dbReference type="EMBL" id="KN832885">
    <property type="protein sequence ID" value="KIM95926.1"/>
    <property type="molecule type" value="Genomic_DNA"/>
</dbReference>
<evidence type="ECO:0000313" key="5">
    <source>
        <dbReference type="Proteomes" id="UP000054321"/>
    </source>
</evidence>
<proteinExistence type="inferred from homology"/>
<keyword evidence="3" id="KW-0812">Transmembrane</keyword>
<dbReference type="Proteomes" id="UP000054321">
    <property type="component" value="Unassembled WGS sequence"/>
</dbReference>
<gene>
    <name evidence="4" type="ORF">OIDMADRAFT_20888</name>
</gene>
<sequence>MGYLFFSTVVFILLLIFTALFLTRPYWLPYTPFLSFRRSLYTPIPTTFHSDAEAGLSSATFDLSGNITSEDDRAGLDDASKAEVQKIMKKKKVTFDEARRMYVEERFKKNGIGTDGRPRDPKFVSFS</sequence>
<dbReference type="PANTHER" id="PTHR28023">
    <property type="entry name" value="UPF0357 PROTEIN YCL012C"/>
    <property type="match status" value="1"/>
</dbReference>
<keyword evidence="3" id="KW-1133">Transmembrane helix</keyword>
<feature type="transmembrane region" description="Helical" evidence="3">
    <location>
        <begin position="6"/>
        <end position="28"/>
    </location>
</feature>
<protein>
    <submittedName>
        <fullName evidence="4">Uncharacterized protein</fullName>
    </submittedName>
</protein>
<dbReference type="HOGENOM" id="CLU_128832_1_0_1"/>
<dbReference type="OrthoDB" id="447314at2759"/>
<organism evidence="4 5">
    <name type="scientific">Oidiodendron maius (strain Zn)</name>
    <dbReference type="NCBI Taxonomy" id="913774"/>
    <lineage>
        <taxon>Eukaryota</taxon>
        <taxon>Fungi</taxon>
        <taxon>Dikarya</taxon>
        <taxon>Ascomycota</taxon>
        <taxon>Pezizomycotina</taxon>
        <taxon>Leotiomycetes</taxon>
        <taxon>Leotiomycetes incertae sedis</taxon>
        <taxon>Myxotrichaceae</taxon>
        <taxon>Oidiodendron</taxon>
    </lineage>
</organism>
<dbReference type="Pfam" id="PF09435">
    <property type="entry name" value="DUF2015"/>
    <property type="match status" value="1"/>
</dbReference>
<evidence type="ECO:0000313" key="4">
    <source>
        <dbReference type="EMBL" id="KIM95926.1"/>
    </source>
</evidence>
<dbReference type="PANTHER" id="PTHR28023:SF1">
    <property type="entry name" value="UPF0357 PROTEIN YCL012C"/>
    <property type="match status" value="1"/>
</dbReference>
<reference evidence="5" key="2">
    <citation type="submission" date="2015-01" db="EMBL/GenBank/DDBJ databases">
        <title>Evolutionary Origins and Diversification of the Mycorrhizal Mutualists.</title>
        <authorList>
            <consortium name="DOE Joint Genome Institute"/>
            <consortium name="Mycorrhizal Genomics Consortium"/>
            <person name="Kohler A."/>
            <person name="Kuo A."/>
            <person name="Nagy L.G."/>
            <person name="Floudas D."/>
            <person name="Copeland A."/>
            <person name="Barry K.W."/>
            <person name="Cichocki N."/>
            <person name="Veneault-Fourrey C."/>
            <person name="LaButti K."/>
            <person name="Lindquist E.A."/>
            <person name="Lipzen A."/>
            <person name="Lundell T."/>
            <person name="Morin E."/>
            <person name="Murat C."/>
            <person name="Riley R."/>
            <person name="Ohm R."/>
            <person name="Sun H."/>
            <person name="Tunlid A."/>
            <person name="Henrissat B."/>
            <person name="Grigoriev I.V."/>
            <person name="Hibbett D.S."/>
            <person name="Martin F."/>
        </authorList>
    </citation>
    <scope>NUCLEOTIDE SEQUENCE [LARGE SCALE GENOMIC DNA]</scope>
    <source>
        <strain evidence="5">Zn</strain>
    </source>
</reference>
<evidence type="ECO:0000256" key="1">
    <source>
        <dbReference type="ARBA" id="ARBA00008325"/>
    </source>
</evidence>
<keyword evidence="3" id="KW-0472">Membrane</keyword>
<comment type="similarity">
    <text evidence="1">Belongs to the UPF0357 family.</text>
</comment>
<keyword evidence="5" id="KW-1185">Reference proteome</keyword>
<accession>A0A0C3H098</accession>
<dbReference type="InterPro" id="IPR018559">
    <property type="entry name" value="DUF2015"/>
</dbReference>
<dbReference type="FunCoup" id="A0A0C3H098">
    <property type="interactions" value="2"/>
</dbReference>
<keyword evidence="2" id="KW-0732">Signal</keyword>
<dbReference type="InParanoid" id="A0A0C3H098"/>
<dbReference type="AlphaFoldDB" id="A0A0C3H098"/>
<evidence type="ECO:0000256" key="2">
    <source>
        <dbReference type="ARBA" id="ARBA00022729"/>
    </source>
</evidence>